<proteinExistence type="predicted"/>
<keyword evidence="3" id="KW-1185">Reference proteome</keyword>
<keyword evidence="1" id="KW-0732">Signal</keyword>
<comment type="caution">
    <text evidence="2">The sequence shown here is derived from an EMBL/GenBank/DDBJ whole genome shotgun (WGS) entry which is preliminary data.</text>
</comment>
<feature type="signal peptide" evidence="1">
    <location>
        <begin position="1"/>
        <end position="19"/>
    </location>
</feature>
<accession>A0A495IWV0</accession>
<protein>
    <recommendedName>
        <fullName evidence="4">DUF4397 domain-containing protein</fullName>
    </recommendedName>
</protein>
<evidence type="ECO:0000313" key="2">
    <source>
        <dbReference type="EMBL" id="RKR80514.1"/>
    </source>
</evidence>
<dbReference type="RefSeq" id="WP_147425558.1">
    <property type="nucleotide sequence ID" value="NZ_RBKU01000001.1"/>
</dbReference>
<name>A0A495IWV0_9SPHI</name>
<reference evidence="2 3" key="1">
    <citation type="submission" date="2018-10" db="EMBL/GenBank/DDBJ databases">
        <title>Genomic Encyclopedia of Archaeal and Bacterial Type Strains, Phase II (KMG-II): from individual species to whole genera.</title>
        <authorList>
            <person name="Goeker M."/>
        </authorList>
    </citation>
    <scope>NUCLEOTIDE SEQUENCE [LARGE SCALE GENOMIC DNA]</scope>
    <source>
        <strain evidence="2 3">DSM 18602</strain>
    </source>
</reference>
<dbReference type="EMBL" id="RBKU01000001">
    <property type="protein sequence ID" value="RKR80514.1"/>
    <property type="molecule type" value="Genomic_DNA"/>
</dbReference>
<gene>
    <name evidence="2" type="ORF">BDD43_0634</name>
</gene>
<evidence type="ECO:0008006" key="4">
    <source>
        <dbReference type="Google" id="ProtNLM"/>
    </source>
</evidence>
<evidence type="ECO:0000256" key="1">
    <source>
        <dbReference type="SAM" id="SignalP"/>
    </source>
</evidence>
<evidence type="ECO:0000313" key="3">
    <source>
        <dbReference type="Proteomes" id="UP000268007"/>
    </source>
</evidence>
<feature type="chain" id="PRO_5019818010" description="DUF4397 domain-containing protein" evidence="1">
    <location>
        <begin position="20"/>
        <end position="259"/>
    </location>
</feature>
<sequence length="259" mass="29290">MKNMLLRLLVLLFCMTACKKTEETARVRFAQTEFVNATKYAITPYILYKGKKYSGGWVLTSEYGDKSFELYKSNGEKITDFKLTIAGSQKYYIYQPDSTTVPVLLTELPPPPPPPANPLENVTPAPDGYMKIKIKHDLALLGFEKIDVQVWAPNVKGVYELFTTIPNVTTTLSSDFIVIQRPVVNGTQQQNFKFSFLNSVTKAPAMTGDGLIYQTYVNTLTRTSYNVYIVSFSFFESGLPEDFEYKGLFYEIDADLTSK</sequence>
<dbReference type="AlphaFoldDB" id="A0A495IWV0"/>
<dbReference type="Proteomes" id="UP000268007">
    <property type="component" value="Unassembled WGS sequence"/>
</dbReference>
<organism evidence="2 3">
    <name type="scientific">Mucilaginibacter gracilis</name>
    <dbReference type="NCBI Taxonomy" id="423350"/>
    <lineage>
        <taxon>Bacteria</taxon>
        <taxon>Pseudomonadati</taxon>
        <taxon>Bacteroidota</taxon>
        <taxon>Sphingobacteriia</taxon>
        <taxon>Sphingobacteriales</taxon>
        <taxon>Sphingobacteriaceae</taxon>
        <taxon>Mucilaginibacter</taxon>
    </lineage>
</organism>